<accession>A0A2T4UTS6</accession>
<evidence type="ECO:0000256" key="2">
    <source>
        <dbReference type="SAM" id="MobiDB-lite"/>
    </source>
</evidence>
<dbReference type="Pfam" id="PF02720">
    <property type="entry name" value="DUF222"/>
    <property type="match status" value="1"/>
</dbReference>
<dbReference type="InterPro" id="IPR002711">
    <property type="entry name" value="HNH"/>
</dbReference>
<protein>
    <submittedName>
        <fullName evidence="4">HNH endonuclease</fullName>
    </submittedName>
</protein>
<sequence>MVLLDVEARPAGGGPSVRECFDDALVAAVGAACAVDAFRARAEAERAELIELARRTAMTLPDALVDPSVQAHVEREEAAMRALVAEIATGMRISESLAGILVEESRMLVNELPETLTALREAAIAPEHARVIIRAALDLPVDVRGRFDDAAAALARDCTPPQLRRRLRSLRERLHPESLTDRHTRCAARRGVWLDGDLDGMATLRLHLPAPEAHGAFDRIDRTARSLHENPDEERTLGQLRADVAAALLLDGETVPSSDASQPMTAILRGIRPQVSVTVPVLTLLGRSDEPGILDGYGPIDPATARRLAADAPSFTRILTHPETGAILSVGRTTYRVPADLRRALAARDVTCRFPGCTRSARDSDVDHTVEWQHDGPTDADNLAHLCRHHHRLRHTTTWQVHHHPGGVLECTSPTGRHHTTAPEPPEPPERLFGGASEWRRDGDPPPF</sequence>
<proteinExistence type="inferred from homology"/>
<dbReference type="SMART" id="SM00507">
    <property type="entry name" value="HNHc"/>
    <property type="match status" value="1"/>
</dbReference>
<gene>
    <name evidence="4" type="ORF">C1I63_08595</name>
</gene>
<keyword evidence="4" id="KW-0378">Hydrolase</keyword>
<feature type="compositionally biased region" description="Basic and acidic residues" evidence="2">
    <location>
        <begin position="438"/>
        <end position="448"/>
    </location>
</feature>
<organism evidence="4 5">
    <name type="scientific">Rathayibacter caricis DSM 15933</name>
    <dbReference type="NCBI Taxonomy" id="1328867"/>
    <lineage>
        <taxon>Bacteria</taxon>
        <taxon>Bacillati</taxon>
        <taxon>Actinomycetota</taxon>
        <taxon>Actinomycetes</taxon>
        <taxon>Micrococcales</taxon>
        <taxon>Microbacteriaceae</taxon>
        <taxon>Rathayibacter</taxon>
    </lineage>
</organism>
<dbReference type="Pfam" id="PF01844">
    <property type="entry name" value="HNH"/>
    <property type="match status" value="1"/>
</dbReference>
<keyword evidence="4" id="KW-0255">Endonuclease</keyword>
<dbReference type="GO" id="GO:0003676">
    <property type="term" value="F:nucleic acid binding"/>
    <property type="evidence" value="ECO:0007669"/>
    <property type="project" value="InterPro"/>
</dbReference>
<comment type="similarity">
    <text evidence="1">Belongs to the Rv1128c/1148c/1588c/1702c/1945/3466 family.</text>
</comment>
<keyword evidence="5" id="KW-1185">Reference proteome</keyword>
<name>A0A2T4UTS6_9MICO</name>
<dbReference type="GO" id="GO:0004519">
    <property type="term" value="F:endonuclease activity"/>
    <property type="evidence" value="ECO:0007669"/>
    <property type="project" value="UniProtKB-KW"/>
</dbReference>
<dbReference type="GO" id="GO:0008270">
    <property type="term" value="F:zinc ion binding"/>
    <property type="evidence" value="ECO:0007669"/>
    <property type="project" value="InterPro"/>
</dbReference>
<evidence type="ECO:0000313" key="4">
    <source>
        <dbReference type="EMBL" id="PTL72901.1"/>
    </source>
</evidence>
<feature type="domain" description="HNH nuclease" evidence="3">
    <location>
        <begin position="340"/>
        <end position="392"/>
    </location>
</feature>
<dbReference type="Proteomes" id="UP000241085">
    <property type="component" value="Unassembled WGS sequence"/>
</dbReference>
<reference evidence="4 5" key="1">
    <citation type="submission" date="2018-03" db="EMBL/GenBank/DDBJ databases">
        <title>Bacteriophage NCPPB3778 and a type I-E CRISPR drive the evolution of the US Biological Select Agent, Rathayibacter toxicus.</title>
        <authorList>
            <person name="Davis E.W.II."/>
            <person name="Tabima J.F."/>
            <person name="Weisberg A.J."/>
            <person name="Dantas Lopes L."/>
            <person name="Wiseman M.S."/>
            <person name="Wiseman M.S."/>
            <person name="Pupko T."/>
            <person name="Belcher M.S."/>
            <person name="Sechler A.J."/>
            <person name="Tancos M.A."/>
            <person name="Schroeder B.K."/>
            <person name="Murray T.D."/>
            <person name="Luster D.G."/>
            <person name="Schneider W.L."/>
            <person name="Rogers E."/>
            <person name="Andreote F.D."/>
            <person name="Grunwald N.J."/>
            <person name="Putnam M.L."/>
            <person name="Chang J.H."/>
        </authorList>
    </citation>
    <scope>NUCLEOTIDE SEQUENCE [LARGE SCALE GENOMIC DNA]</scope>
    <source>
        <strain evidence="4 5">DSM 15933</strain>
    </source>
</reference>
<comment type="caution">
    <text evidence="4">The sequence shown here is derived from an EMBL/GenBank/DDBJ whole genome shotgun (WGS) entry which is preliminary data.</text>
</comment>
<dbReference type="InterPro" id="IPR003870">
    <property type="entry name" value="DUF222"/>
</dbReference>
<dbReference type="CDD" id="cd00085">
    <property type="entry name" value="HNHc"/>
    <property type="match status" value="1"/>
</dbReference>
<dbReference type="AlphaFoldDB" id="A0A2T4UTS6"/>
<dbReference type="InterPro" id="IPR003615">
    <property type="entry name" value="HNH_nuc"/>
</dbReference>
<dbReference type="EMBL" id="PZPL01000001">
    <property type="protein sequence ID" value="PTL72901.1"/>
    <property type="molecule type" value="Genomic_DNA"/>
</dbReference>
<evidence type="ECO:0000256" key="1">
    <source>
        <dbReference type="ARBA" id="ARBA00023450"/>
    </source>
</evidence>
<keyword evidence="4" id="KW-0540">Nuclease</keyword>
<feature type="region of interest" description="Disordered" evidence="2">
    <location>
        <begin position="412"/>
        <end position="448"/>
    </location>
</feature>
<evidence type="ECO:0000313" key="5">
    <source>
        <dbReference type="Proteomes" id="UP000241085"/>
    </source>
</evidence>
<dbReference type="Gene3D" id="1.10.30.50">
    <property type="match status" value="1"/>
</dbReference>
<evidence type="ECO:0000259" key="3">
    <source>
        <dbReference type="SMART" id="SM00507"/>
    </source>
</evidence>